<comment type="caution">
    <text evidence="8">The sequence shown here is derived from an EMBL/GenBank/DDBJ whole genome shotgun (WGS) entry which is preliminary data.</text>
</comment>
<sequence>MKKYVSYIIILLYICISCTPEKTAIFVPITERSLIPYPNEVVTAEQGFLIDANTTIYAGTSFDSQAIALQFSDRFTKASGITLVTKKESQLAKNSIHFVLDPTANEISDDEGYFLKSTKDRVIIRAKTMSGLFMGLQTFYQLLPDEIVSDTIHPKVVWAIPGVIINDAPQYAYRGAMLDVARHFFPVEDVKRYIELIASYKINKLHLHLTDDQGWRIEIKSWPKLTEIGSTSAVGGDQGGFYTQAQYRDIVAYAKLHHITIIPEIDMPGHTNAALASYPALNCDGEARSLYTGMKVGFSTLCVDKEITYQFLDDVIRELSALTLGDYIHLGGDESHVTSKEDYNLFLTKAQAIVKKYGKNVMGWEDIQSAGISDETIIQHWTNPEIARLGAKQGASIVLSPAPKTYLDMKYTKDTKIGLTWAGVTPIDSAYMWNPQSILKDVPTSQIIGIESPLWTETVVDMNAIEYLAFPRLIGHAELGWTQEENRTWDSYLQRLKNHQNRLKIKNVHYYPSPLLEE</sequence>
<keyword evidence="5" id="KW-0326">Glycosidase</keyword>
<evidence type="ECO:0000256" key="5">
    <source>
        <dbReference type="ARBA" id="ARBA00023295"/>
    </source>
</evidence>
<evidence type="ECO:0000259" key="7">
    <source>
        <dbReference type="Pfam" id="PF02838"/>
    </source>
</evidence>
<dbReference type="PIRSF" id="PIRSF001093">
    <property type="entry name" value="B-hxosamndse_ab_euk"/>
    <property type="match status" value="1"/>
</dbReference>
<keyword evidence="4" id="KW-0378">Hydrolase</keyword>
<gene>
    <name evidence="8" type="ORF">ACFO3O_19620</name>
</gene>
<dbReference type="RefSeq" id="WP_379982013.1">
    <property type="nucleotide sequence ID" value="NZ_JBHSFV010000015.1"/>
</dbReference>
<keyword evidence="9" id="KW-1185">Reference proteome</keyword>
<evidence type="ECO:0000313" key="8">
    <source>
        <dbReference type="EMBL" id="MFC4636125.1"/>
    </source>
</evidence>
<evidence type="ECO:0000256" key="2">
    <source>
        <dbReference type="ARBA" id="ARBA00006285"/>
    </source>
</evidence>
<dbReference type="InterPro" id="IPR017853">
    <property type="entry name" value="GH"/>
</dbReference>
<dbReference type="Gene3D" id="3.20.20.80">
    <property type="entry name" value="Glycosidases"/>
    <property type="match status" value="1"/>
</dbReference>
<dbReference type="Proteomes" id="UP001596043">
    <property type="component" value="Unassembled WGS sequence"/>
</dbReference>
<dbReference type="Pfam" id="PF00728">
    <property type="entry name" value="Glyco_hydro_20"/>
    <property type="match status" value="1"/>
</dbReference>
<evidence type="ECO:0000313" key="9">
    <source>
        <dbReference type="Proteomes" id="UP001596043"/>
    </source>
</evidence>
<dbReference type="SUPFAM" id="SSF51445">
    <property type="entry name" value="(Trans)glycosidases"/>
    <property type="match status" value="1"/>
</dbReference>
<reference evidence="9" key="1">
    <citation type="journal article" date="2019" name="Int. J. Syst. Evol. Microbiol.">
        <title>The Global Catalogue of Microorganisms (GCM) 10K type strain sequencing project: providing services to taxonomists for standard genome sequencing and annotation.</title>
        <authorList>
            <consortium name="The Broad Institute Genomics Platform"/>
            <consortium name="The Broad Institute Genome Sequencing Center for Infectious Disease"/>
            <person name="Wu L."/>
            <person name="Ma J."/>
        </authorList>
    </citation>
    <scope>NUCLEOTIDE SEQUENCE [LARGE SCALE GENOMIC DNA]</scope>
    <source>
        <strain evidence="9">YJ-61-S</strain>
    </source>
</reference>
<organism evidence="8 9">
    <name type="scientific">Dokdonia ponticola</name>
    <dbReference type="NCBI Taxonomy" id="2041041"/>
    <lineage>
        <taxon>Bacteria</taxon>
        <taxon>Pseudomonadati</taxon>
        <taxon>Bacteroidota</taxon>
        <taxon>Flavobacteriia</taxon>
        <taxon>Flavobacteriales</taxon>
        <taxon>Flavobacteriaceae</taxon>
        <taxon>Dokdonia</taxon>
    </lineage>
</organism>
<evidence type="ECO:0000256" key="1">
    <source>
        <dbReference type="ARBA" id="ARBA00001231"/>
    </source>
</evidence>
<comment type="similarity">
    <text evidence="2">Belongs to the glycosyl hydrolase 20 family.</text>
</comment>
<evidence type="ECO:0000256" key="3">
    <source>
        <dbReference type="ARBA" id="ARBA00012663"/>
    </source>
</evidence>
<dbReference type="InterPro" id="IPR025705">
    <property type="entry name" value="Beta_hexosaminidase_sua/sub"/>
</dbReference>
<comment type="catalytic activity">
    <reaction evidence="1">
        <text>Hydrolysis of terminal non-reducing N-acetyl-D-hexosamine residues in N-acetyl-beta-D-hexosaminides.</text>
        <dbReference type="EC" id="3.2.1.52"/>
    </reaction>
</comment>
<dbReference type="InterPro" id="IPR015882">
    <property type="entry name" value="HEX_bac_N"/>
</dbReference>
<protein>
    <recommendedName>
        <fullName evidence="3">beta-N-acetylhexosaminidase</fullName>
        <ecNumber evidence="3">3.2.1.52</ecNumber>
    </recommendedName>
</protein>
<dbReference type="EC" id="3.2.1.52" evidence="3"/>
<dbReference type="PANTHER" id="PTHR22600:SF57">
    <property type="entry name" value="BETA-N-ACETYLHEXOSAMINIDASE"/>
    <property type="match status" value="1"/>
</dbReference>
<name>A0ABV9I4D0_9FLAO</name>
<feature type="domain" description="Beta-hexosaminidase bacterial type N-terminal" evidence="7">
    <location>
        <begin position="33"/>
        <end position="168"/>
    </location>
</feature>
<dbReference type="PRINTS" id="PR00738">
    <property type="entry name" value="GLHYDRLASE20"/>
</dbReference>
<dbReference type="InterPro" id="IPR015883">
    <property type="entry name" value="Glyco_hydro_20_cat"/>
</dbReference>
<proteinExistence type="inferred from homology"/>
<dbReference type="Pfam" id="PF02838">
    <property type="entry name" value="Glyco_hydro_20b"/>
    <property type="match status" value="1"/>
</dbReference>
<evidence type="ECO:0000256" key="4">
    <source>
        <dbReference type="ARBA" id="ARBA00022801"/>
    </source>
</evidence>
<dbReference type="SUPFAM" id="SSF55545">
    <property type="entry name" value="beta-N-acetylhexosaminidase-like domain"/>
    <property type="match status" value="1"/>
</dbReference>
<accession>A0ABV9I4D0</accession>
<feature type="domain" description="Glycoside hydrolase family 20 catalytic" evidence="6">
    <location>
        <begin position="171"/>
        <end position="483"/>
    </location>
</feature>
<dbReference type="CDD" id="cd06568">
    <property type="entry name" value="GH20_SpHex_like"/>
    <property type="match status" value="1"/>
</dbReference>
<evidence type="ECO:0000259" key="6">
    <source>
        <dbReference type="Pfam" id="PF00728"/>
    </source>
</evidence>
<dbReference type="EMBL" id="JBHSFV010000015">
    <property type="protein sequence ID" value="MFC4636125.1"/>
    <property type="molecule type" value="Genomic_DNA"/>
</dbReference>
<dbReference type="PANTHER" id="PTHR22600">
    <property type="entry name" value="BETA-HEXOSAMINIDASE"/>
    <property type="match status" value="1"/>
</dbReference>
<dbReference type="Gene3D" id="3.30.379.10">
    <property type="entry name" value="Chitobiase/beta-hexosaminidase domain 2-like"/>
    <property type="match status" value="1"/>
</dbReference>
<dbReference type="InterPro" id="IPR029018">
    <property type="entry name" value="Hex-like_dom2"/>
</dbReference>